<feature type="region of interest" description="Disordered" evidence="1">
    <location>
        <begin position="1"/>
        <end position="37"/>
    </location>
</feature>
<dbReference type="AlphaFoldDB" id="A0A1S1R1D5"/>
<evidence type="ECO:0000313" key="2">
    <source>
        <dbReference type="EMBL" id="OHV39706.1"/>
    </source>
</evidence>
<keyword evidence="3" id="KW-1185">Reference proteome</keyword>
<accession>A0A1S1R1D5</accession>
<gene>
    <name evidence="2" type="ORF">BBK14_13625</name>
</gene>
<proteinExistence type="predicted"/>
<reference evidence="3" key="1">
    <citation type="submission" date="2016-07" db="EMBL/GenBank/DDBJ databases">
        <title>Frankia sp. NRRL B-16219 Genome sequencing.</title>
        <authorList>
            <person name="Ghodhbane-Gtari F."/>
            <person name="Swanson E."/>
            <person name="Gueddou A."/>
            <person name="Louati M."/>
            <person name="Nouioui I."/>
            <person name="Hezbri K."/>
            <person name="Abebe-Akele F."/>
            <person name="Simpson S."/>
            <person name="Morris K."/>
            <person name="Thomas K."/>
            <person name="Gtari M."/>
            <person name="Tisa L.S."/>
        </authorList>
    </citation>
    <scope>NUCLEOTIDE SEQUENCE [LARGE SCALE GENOMIC DNA]</scope>
    <source>
        <strain evidence="3">NRRL B-16219</strain>
    </source>
</reference>
<protein>
    <recommendedName>
        <fullName evidence="4">ATP/GTP-binding protein</fullName>
    </recommendedName>
</protein>
<organism evidence="2 3">
    <name type="scientific">Parafrankia soli</name>
    <dbReference type="NCBI Taxonomy" id="2599596"/>
    <lineage>
        <taxon>Bacteria</taxon>
        <taxon>Bacillati</taxon>
        <taxon>Actinomycetota</taxon>
        <taxon>Actinomycetes</taxon>
        <taxon>Frankiales</taxon>
        <taxon>Frankiaceae</taxon>
        <taxon>Parafrankia</taxon>
    </lineage>
</organism>
<comment type="caution">
    <text evidence="2">The sequence shown here is derived from an EMBL/GenBank/DDBJ whole genome shotgun (WGS) entry which is preliminary data.</text>
</comment>
<sequence>MATEPRTGGRAAVDPCPNRQTWSFDPVSGTVPPRGWAGTGQGGGYVYQTCDGDAQNPQGGPGWVWVANPGDPAGGAPAVPAPAELAQQAFDELAPPVPQFDFRPRQHPGGPDATLVGLWTFFWADQGGLVPLSRRVAAGGNWAEVTATIRQVAFDPGDGSAPLSCPGGGTPYNPDLTYERQVTSCAHRYDRASPAPGFTATATVTWSATWAGSGGTGGVLPDVTATATAVVPVQEMQVVNN</sequence>
<evidence type="ECO:0008006" key="4">
    <source>
        <dbReference type="Google" id="ProtNLM"/>
    </source>
</evidence>
<evidence type="ECO:0000256" key="1">
    <source>
        <dbReference type="SAM" id="MobiDB-lite"/>
    </source>
</evidence>
<evidence type="ECO:0000313" key="3">
    <source>
        <dbReference type="Proteomes" id="UP000179769"/>
    </source>
</evidence>
<dbReference type="Proteomes" id="UP000179769">
    <property type="component" value="Unassembled WGS sequence"/>
</dbReference>
<name>A0A1S1R1D5_9ACTN</name>
<dbReference type="EMBL" id="MAXA01000091">
    <property type="protein sequence ID" value="OHV39706.1"/>
    <property type="molecule type" value="Genomic_DNA"/>
</dbReference>